<evidence type="ECO:0000313" key="1">
    <source>
        <dbReference type="EMBL" id="MFD2726339.1"/>
    </source>
</evidence>
<reference evidence="2" key="1">
    <citation type="journal article" date="2019" name="Int. J. Syst. Evol. Microbiol.">
        <title>The Global Catalogue of Microorganisms (GCM) 10K type strain sequencing project: providing services to taxonomists for standard genome sequencing and annotation.</title>
        <authorList>
            <consortium name="The Broad Institute Genomics Platform"/>
            <consortium name="The Broad Institute Genome Sequencing Center for Infectious Disease"/>
            <person name="Wu L."/>
            <person name="Ma J."/>
        </authorList>
    </citation>
    <scope>NUCLEOTIDE SEQUENCE [LARGE SCALE GENOMIC DNA]</scope>
    <source>
        <strain evidence="2">KCTC 42398</strain>
    </source>
</reference>
<comment type="caution">
    <text evidence="1">The sequence shown here is derived from an EMBL/GenBank/DDBJ whole genome shotgun (WGS) entry which is preliminary data.</text>
</comment>
<sequence>MKHSILILLSIVFINVLNAQESLMAYLNSPEIKSTEEFRNLSVPEIPYENEYQNVIASINPGKIIRALQKDIVAYKLKEKSVFDDSEAATYSVSFKRKQSKASVTYDNNAEILSSKEVYYNVNLPLELRIKILRKYPNYNIESSKAKYVYDKDDGLNILYKIWIKDKKRKVPLVFNANFEII</sequence>
<evidence type="ECO:0000313" key="2">
    <source>
        <dbReference type="Proteomes" id="UP001597476"/>
    </source>
</evidence>
<name>A0ABW5TC20_9FLAO</name>
<protein>
    <submittedName>
        <fullName evidence="1">Uncharacterized protein</fullName>
    </submittedName>
</protein>
<dbReference type="EMBL" id="JBHULY010000016">
    <property type="protein sequence ID" value="MFD2726339.1"/>
    <property type="molecule type" value="Genomic_DNA"/>
</dbReference>
<gene>
    <name evidence="1" type="ORF">ACFSR8_08940</name>
</gene>
<proteinExistence type="predicted"/>
<organism evidence="1 2">
    <name type="scientific">Hyunsoonleella rubra</name>
    <dbReference type="NCBI Taxonomy" id="1737062"/>
    <lineage>
        <taxon>Bacteria</taxon>
        <taxon>Pseudomonadati</taxon>
        <taxon>Bacteroidota</taxon>
        <taxon>Flavobacteriia</taxon>
        <taxon>Flavobacteriales</taxon>
        <taxon>Flavobacteriaceae</taxon>
    </lineage>
</organism>
<dbReference type="Proteomes" id="UP001597476">
    <property type="component" value="Unassembled WGS sequence"/>
</dbReference>
<dbReference type="RefSeq" id="WP_380291180.1">
    <property type="nucleotide sequence ID" value="NZ_JBHULY010000016.1"/>
</dbReference>
<keyword evidence="2" id="KW-1185">Reference proteome</keyword>
<accession>A0ABW5TC20</accession>